<proteinExistence type="predicted"/>
<protein>
    <submittedName>
        <fullName evidence="1">Uncharacterized protein</fullName>
    </submittedName>
</protein>
<dbReference type="EMBL" id="JAGTJR010000009">
    <property type="protein sequence ID" value="KAH7054653.1"/>
    <property type="molecule type" value="Genomic_DNA"/>
</dbReference>
<name>A0ABQ8GG75_9PEZI</name>
<reference evidence="1 2" key="1">
    <citation type="journal article" date="2021" name="Nat. Commun.">
        <title>Genetic determinants of endophytism in the Arabidopsis root mycobiome.</title>
        <authorList>
            <person name="Mesny F."/>
            <person name="Miyauchi S."/>
            <person name="Thiergart T."/>
            <person name="Pickel B."/>
            <person name="Atanasova L."/>
            <person name="Karlsson M."/>
            <person name="Huettel B."/>
            <person name="Barry K.W."/>
            <person name="Haridas S."/>
            <person name="Chen C."/>
            <person name="Bauer D."/>
            <person name="Andreopoulos W."/>
            <person name="Pangilinan J."/>
            <person name="LaButti K."/>
            <person name="Riley R."/>
            <person name="Lipzen A."/>
            <person name="Clum A."/>
            <person name="Drula E."/>
            <person name="Henrissat B."/>
            <person name="Kohler A."/>
            <person name="Grigoriev I.V."/>
            <person name="Martin F.M."/>
            <person name="Hacquard S."/>
        </authorList>
    </citation>
    <scope>NUCLEOTIDE SEQUENCE [LARGE SCALE GENOMIC DNA]</scope>
    <source>
        <strain evidence="1 2">MPI-SDFR-AT-0080</strain>
    </source>
</reference>
<accession>A0ABQ8GG75</accession>
<gene>
    <name evidence="1" type="ORF">B0J12DRAFT_459832</name>
</gene>
<evidence type="ECO:0000313" key="1">
    <source>
        <dbReference type="EMBL" id="KAH7054653.1"/>
    </source>
</evidence>
<comment type="caution">
    <text evidence="1">The sequence shown here is derived from an EMBL/GenBank/DDBJ whole genome shotgun (WGS) entry which is preliminary data.</text>
</comment>
<sequence length="221" mass="24965">MPMAPLTYRTCNGWTKKTSGVGKNRKYPRYTDRSRSNPGALYTSGLLCWPMSPHTICGTYAIPFRTVLPDIWICLNQKQLSGDVLPHSWASYPVPTRQKGSRTPRFRQSHDPVGRVSIQVDRIIYGGKSHNALYQLDLRLALAKYQHLTFVHSVQICAMRTRHPATKQPIHLLAISSTLLSQSQTCSRSLMGHHPCLLNTKIADESPCACRSARIFRVFQC</sequence>
<dbReference type="Proteomes" id="UP000774617">
    <property type="component" value="Unassembled WGS sequence"/>
</dbReference>
<evidence type="ECO:0000313" key="2">
    <source>
        <dbReference type="Proteomes" id="UP000774617"/>
    </source>
</evidence>
<organism evidence="1 2">
    <name type="scientific">Macrophomina phaseolina</name>
    <dbReference type="NCBI Taxonomy" id="35725"/>
    <lineage>
        <taxon>Eukaryota</taxon>
        <taxon>Fungi</taxon>
        <taxon>Dikarya</taxon>
        <taxon>Ascomycota</taxon>
        <taxon>Pezizomycotina</taxon>
        <taxon>Dothideomycetes</taxon>
        <taxon>Dothideomycetes incertae sedis</taxon>
        <taxon>Botryosphaeriales</taxon>
        <taxon>Botryosphaeriaceae</taxon>
        <taxon>Macrophomina</taxon>
    </lineage>
</organism>
<keyword evidence="2" id="KW-1185">Reference proteome</keyword>